<dbReference type="eggNOG" id="COG1629">
    <property type="taxonomic scope" value="Bacteria"/>
</dbReference>
<dbReference type="Pfam" id="PF13715">
    <property type="entry name" value="CarbopepD_reg_2"/>
    <property type="match status" value="1"/>
</dbReference>
<dbReference type="Gene3D" id="2.60.40.1120">
    <property type="entry name" value="Carboxypeptidase-like, regulatory domain"/>
    <property type="match status" value="1"/>
</dbReference>
<dbReference type="STRING" id="29536.FLB_21380"/>
<protein>
    <submittedName>
        <fullName evidence="1">CarboxypepD_reg-like domain-containing protein</fullName>
    </submittedName>
</protein>
<keyword evidence="2" id="KW-1185">Reference proteome</keyword>
<reference evidence="2" key="1">
    <citation type="submission" date="2016-10" db="EMBL/GenBank/DDBJ databases">
        <authorList>
            <person name="Varghese N."/>
            <person name="Submissions S."/>
        </authorList>
    </citation>
    <scope>NUCLEOTIDE SEQUENCE [LARGE SCALE GENOMIC DNA]</scope>
    <source>
        <strain evidence="2">DSM 4002</strain>
    </source>
</reference>
<accession>A0A1I4R2F3</accession>
<dbReference type="InterPro" id="IPR008969">
    <property type="entry name" value="CarboxyPept-like_regulatory"/>
</dbReference>
<evidence type="ECO:0000313" key="2">
    <source>
        <dbReference type="Proteomes" id="UP000182961"/>
    </source>
</evidence>
<evidence type="ECO:0000313" key="1">
    <source>
        <dbReference type="EMBL" id="SFM46093.1"/>
    </source>
</evidence>
<proteinExistence type="predicted"/>
<dbReference type="RefSeq" id="WP_162150394.1">
    <property type="nucleotide sequence ID" value="NZ_CBCRUM010000001.1"/>
</dbReference>
<sequence length="298" mass="33951">MRNKYWLWMLLFAFQFSFSQLKGVVKDSISGQPIPYVNIWVENENIGTTSELDGTFTINTTSDKVLVFSALGFASKKIKADKIESVVLKNEAIALHEVIIAPPKHDSEIVIGNYKKGSINHHFACGNAPQILAKFFPFVKEMEQHSFLKSLLVLTKAEKGNAKFVLRFFEVNPDGSPGDDLTAQNIVVPIKKGKKDTSIDLQSYKIKVPTNGFFVAVEWLIIEDNRYEYKFTKANEGSKKFDGVDYDPRIGIIPSEETTTWRYHKGKWHNLNIKNTQAKSDRYKDKYLELAMKLTLTN</sequence>
<dbReference type="EMBL" id="FOUT01000001">
    <property type="protein sequence ID" value="SFM46093.1"/>
    <property type="molecule type" value="Genomic_DNA"/>
</dbReference>
<dbReference type="AlphaFoldDB" id="A0A1I4R2F3"/>
<dbReference type="Proteomes" id="UP000182961">
    <property type="component" value="Unassembled WGS sequence"/>
</dbReference>
<organism evidence="1 2">
    <name type="scientific">Flavobacterium succinicans</name>
    <dbReference type="NCBI Taxonomy" id="29536"/>
    <lineage>
        <taxon>Bacteria</taxon>
        <taxon>Pseudomonadati</taxon>
        <taxon>Bacteroidota</taxon>
        <taxon>Flavobacteriia</taxon>
        <taxon>Flavobacteriales</taxon>
        <taxon>Flavobacteriaceae</taxon>
        <taxon>Flavobacterium</taxon>
    </lineage>
</organism>
<gene>
    <name evidence="1" type="ORF">SAMN05444143_101149</name>
</gene>
<name>A0A1I4R2F3_9FLAO</name>
<dbReference type="SUPFAM" id="SSF49464">
    <property type="entry name" value="Carboxypeptidase regulatory domain-like"/>
    <property type="match status" value="1"/>
</dbReference>